<evidence type="ECO:0000313" key="2">
    <source>
        <dbReference type="EMBL" id="RNF94105.1"/>
    </source>
</evidence>
<keyword evidence="1" id="KW-0472">Membrane</keyword>
<organism evidence="2 3">
    <name type="scientific">Pseudomonas putida</name>
    <name type="common">Arthrobacter siderocapsulatus</name>
    <dbReference type="NCBI Taxonomy" id="303"/>
    <lineage>
        <taxon>Bacteria</taxon>
        <taxon>Pseudomonadati</taxon>
        <taxon>Pseudomonadota</taxon>
        <taxon>Gammaproteobacteria</taxon>
        <taxon>Pseudomonadales</taxon>
        <taxon>Pseudomonadaceae</taxon>
        <taxon>Pseudomonas</taxon>
    </lineage>
</organism>
<sequence>MAWLFILCTVFSVCGAFILRAKCSGPNLGYGLFCLCLLYNIFFVVTYMRILEFQQFLFLGYQPEFLKKNIMVGWMALVGVFLHCGAMPTRGAT</sequence>
<reference evidence="2 3" key="1">
    <citation type="submission" date="2018-10" db="EMBL/GenBank/DDBJ databases">
        <title>An outbreak of IMP-63 producing strain in France.</title>
        <authorList>
            <person name="Bour M."/>
            <person name="Liapis E."/>
            <person name="Plesiat P."/>
        </authorList>
    </citation>
    <scope>NUCLEOTIDE SEQUENCE [LARGE SCALE GENOMIC DNA]</scope>
    <source>
        <strain evidence="2 3">12917</strain>
    </source>
</reference>
<name>A0A3M8TLZ2_PSEPU</name>
<feature type="transmembrane region" description="Helical" evidence="1">
    <location>
        <begin position="70"/>
        <end position="88"/>
    </location>
</feature>
<comment type="caution">
    <text evidence="2">The sequence shown here is derived from an EMBL/GenBank/DDBJ whole genome shotgun (WGS) entry which is preliminary data.</text>
</comment>
<accession>A0A3M8TLZ2</accession>
<dbReference type="Proteomes" id="UP000278162">
    <property type="component" value="Unassembled WGS sequence"/>
</dbReference>
<dbReference type="EMBL" id="RJAI01000001">
    <property type="protein sequence ID" value="RNF94105.1"/>
    <property type="molecule type" value="Genomic_DNA"/>
</dbReference>
<feature type="transmembrane region" description="Helical" evidence="1">
    <location>
        <begin position="30"/>
        <end position="50"/>
    </location>
</feature>
<evidence type="ECO:0000313" key="3">
    <source>
        <dbReference type="Proteomes" id="UP000278162"/>
    </source>
</evidence>
<keyword evidence="1" id="KW-1133">Transmembrane helix</keyword>
<protein>
    <submittedName>
        <fullName evidence="2">Uncharacterized protein</fullName>
    </submittedName>
</protein>
<proteinExistence type="predicted"/>
<gene>
    <name evidence="2" type="ORF">EFK07_00025</name>
</gene>
<dbReference type="AlphaFoldDB" id="A0A3M8TLZ2"/>
<keyword evidence="1" id="KW-0812">Transmembrane</keyword>
<evidence type="ECO:0000256" key="1">
    <source>
        <dbReference type="SAM" id="Phobius"/>
    </source>
</evidence>